<dbReference type="GO" id="GO:0016757">
    <property type="term" value="F:glycosyltransferase activity"/>
    <property type="evidence" value="ECO:0007669"/>
    <property type="project" value="UniProtKB-KW"/>
</dbReference>
<reference evidence="2 3" key="1">
    <citation type="submission" date="2023-04" db="EMBL/GenBank/DDBJ databases">
        <title>Halomonas strains isolated from rhizosphere soil.</title>
        <authorList>
            <person name="Xu L."/>
            <person name="Sun J.-Q."/>
        </authorList>
    </citation>
    <scope>NUCLEOTIDE SEQUENCE [LARGE SCALE GENOMIC DNA]</scope>
    <source>
        <strain evidence="2 3">LN1S58</strain>
    </source>
</reference>
<dbReference type="EMBL" id="JASCQO010000035">
    <property type="protein sequence ID" value="MDI5934174.1"/>
    <property type="molecule type" value="Genomic_DNA"/>
</dbReference>
<evidence type="ECO:0000313" key="2">
    <source>
        <dbReference type="EMBL" id="MDI5934174.1"/>
    </source>
</evidence>
<comment type="caution">
    <text evidence="2">The sequence shown here is derived from an EMBL/GenBank/DDBJ whole genome shotgun (WGS) entry which is preliminary data.</text>
</comment>
<evidence type="ECO:0000313" key="3">
    <source>
        <dbReference type="Proteomes" id="UP001244242"/>
    </source>
</evidence>
<feature type="domain" description="Glycosyltransferase 2-like" evidence="1">
    <location>
        <begin position="32"/>
        <end position="145"/>
    </location>
</feature>
<keyword evidence="3" id="KW-1185">Reference proteome</keyword>
<evidence type="ECO:0000259" key="1">
    <source>
        <dbReference type="Pfam" id="PF00535"/>
    </source>
</evidence>
<dbReference type="SUPFAM" id="SSF53448">
    <property type="entry name" value="Nucleotide-diphospho-sugar transferases"/>
    <property type="match status" value="1"/>
</dbReference>
<dbReference type="PANTHER" id="PTHR22916:SF3">
    <property type="entry name" value="UDP-GLCNAC:BETAGAL BETA-1,3-N-ACETYLGLUCOSAMINYLTRANSFERASE-LIKE PROTEIN 1"/>
    <property type="match status" value="1"/>
</dbReference>
<dbReference type="PANTHER" id="PTHR22916">
    <property type="entry name" value="GLYCOSYLTRANSFERASE"/>
    <property type="match status" value="1"/>
</dbReference>
<dbReference type="InterPro" id="IPR001173">
    <property type="entry name" value="Glyco_trans_2-like"/>
</dbReference>
<accession>A0ABT6VKS9</accession>
<dbReference type="Gene3D" id="3.90.550.10">
    <property type="entry name" value="Spore Coat Polysaccharide Biosynthesis Protein SpsA, Chain A"/>
    <property type="match status" value="1"/>
</dbReference>
<dbReference type="EC" id="2.4.-.-" evidence="2"/>
<sequence>MLRKGDPAPHPLEPIREEDIVNNWASDEIMVSVICPTFQHADYIEDAIKGFLGQKTDFGYEVIIRDDCSTDGTREIVEKYQRAYPRIIRTILEDENRWPTVKALPILLAAVRGKYTATCDGDDYWIDEFKLQKQVEFLEKNPNVSLLRSKDVVVEEGVVTSPPRYGGTRTFMYPSRIEVPERLAYACYFGDVLLQAVLKSQGDIHTLDEVTAIWRKHSGGIFGGLVDKDIEFINLQRYQTNFLVAQYLYEQGDVRNARRYMVRSLNNIISTKPSEKRSIMTLLYSSCLVELVKNAINKLRTRYSQ</sequence>
<dbReference type="Pfam" id="PF00535">
    <property type="entry name" value="Glycos_transf_2"/>
    <property type="match status" value="1"/>
</dbReference>
<keyword evidence="2" id="KW-0808">Transferase</keyword>
<proteinExistence type="predicted"/>
<dbReference type="InterPro" id="IPR029044">
    <property type="entry name" value="Nucleotide-diphossugar_trans"/>
</dbReference>
<protein>
    <submittedName>
        <fullName evidence="2">Glycosyltransferase</fullName>
        <ecNumber evidence="2">2.4.-.-</ecNumber>
    </submittedName>
</protein>
<keyword evidence="2" id="KW-0328">Glycosyltransferase</keyword>
<dbReference type="RefSeq" id="WP_282721645.1">
    <property type="nucleotide sequence ID" value="NZ_JASCQO010000035.1"/>
</dbReference>
<organism evidence="2 3">
    <name type="scientific">Halomonas kalidii</name>
    <dbReference type="NCBI Taxonomy" id="3043293"/>
    <lineage>
        <taxon>Bacteria</taxon>
        <taxon>Pseudomonadati</taxon>
        <taxon>Pseudomonadota</taxon>
        <taxon>Gammaproteobacteria</taxon>
        <taxon>Oceanospirillales</taxon>
        <taxon>Halomonadaceae</taxon>
        <taxon>Halomonas</taxon>
    </lineage>
</organism>
<name>A0ABT6VKS9_9GAMM</name>
<dbReference type="Proteomes" id="UP001244242">
    <property type="component" value="Unassembled WGS sequence"/>
</dbReference>
<gene>
    <name evidence="2" type="ORF">QLQ84_10280</name>
</gene>